<protein>
    <recommendedName>
        <fullName evidence="2">Helicase-associated domain-containing protein</fullName>
    </recommendedName>
</protein>
<sequence>MTIQATLDGFHKDVISMRANRSSASPLQLYAAFRRHHPRIVVPVDYVTECGFRLGLWQDRQRVARMLGTLPPQRIAQLDAIGFVWSDDDLPLPAVSPADGKRRRMLTEIAAYREEHGDALVPANYVTADGEQVGQWLYRAVKKWRANALPDDERRPLAVLGVSPGPRPRGPRISAQPVG</sequence>
<keyword evidence="3" id="KW-0614">Plasmid</keyword>
<geneLocation type="plasmid" evidence="3 4">
    <name>pRHL2</name>
</geneLocation>
<evidence type="ECO:0000313" key="3">
    <source>
        <dbReference type="EMBL" id="ABH00290.1"/>
    </source>
</evidence>
<accession>Q0RWP6</accession>
<dbReference type="Gene3D" id="6.10.140.530">
    <property type="match status" value="1"/>
</dbReference>
<dbReference type="EMBL" id="CP000433">
    <property type="protein sequence ID" value="ABH00290.1"/>
    <property type="molecule type" value="Genomic_DNA"/>
</dbReference>
<dbReference type="Pfam" id="PF03457">
    <property type="entry name" value="HA"/>
    <property type="match status" value="2"/>
</dbReference>
<evidence type="ECO:0000256" key="1">
    <source>
        <dbReference type="SAM" id="MobiDB-lite"/>
    </source>
</evidence>
<dbReference type="InterPro" id="IPR005114">
    <property type="entry name" value="Helicase_assoc"/>
</dbReference>
<dbReference type="HOGENOM" id="CLU_136218_0_0_11"/>
<proteinExistence type="predicted"/>
<feature type="domain" description="Helicase-associated" evidence="2">
    <location>
        <begin position="104"/>
        <end position="161"/>
    </location>
</feature>
<reference evidence="4" key="1">
    <citation type="journal article" date="2006" name="Proc. Natl. Acad. Sci. U.S.A.">
        <title>The complete genome of Rhodococcus sp. RHA1 provides insights into a catabolic powerhouse.</title>
        <authorList>
            <person name="McLeod M.P."/>
            <person name="Warren R.L."/>
            <person name="Hsiao W.W.L."/>
            <person name="Araki N."/>
            <person name="Myhre M."/>
            <person name="Fernandes C."/>
            <person name="Miyazawa D."/>
            <person name="Wong W."/>
            <person name="Lillquist A.L."/>
            <person name="Wang D."/>
            <person name="Dosanjh M."/>
            <person name="Hara H."/>
            <person name="Petrescu A."/>
            <person name="Morin R.D."/>
            <person name="Yang G."/>
            <person name="Stott J.M."/>
            <person name="Schein J.E."/>
            <person name="Shin H."/>
            <person name="Smailus D."/>
            <person name="Siddiqui A.S."/>
            <person name="Marra M.A."/>
            <person name="Jones S.J.M."/>
            <person name="Holt R."/>
            <person name="Brinkman F.S.L."/>
            <person name="Miyauchi K."/>
            <person name="Fukuda M."/>
            <person name="Davies J.E."/>
            <person name="Mohn W.W."/>
            <person name="Eltis L.D."/>
        </authorList>
    </citation>
    <scope>NUCLEOTIDE SEQUENCE [LARGE SCALE GENOMIC DNA]</scope>
    <source>
        <strain evidence="4">RHA1</strain>
    </source>
</reference>
<evidence type="ECO:0000259" key="2">
    <source>
        <dbReference type="Pfam" id="PF03457"/>
    </source>
</evidence>
<evidence type="ECO:0000313" key="4">
    <source>
        <dbReference type="Proteomes" id="UP000008710"/>
    </source>
</evidence>
<feature type="domain" description="Helicase-associated" evidence="2">
    <location>
        <begin position="29"/>
        <end position="83"/>
    </location>
</feature>
<dbReference type="PANTHER" id="PTHR33418">
    <property type="entry name" value="HELICASE-ASSOCIATED"/>
    <property type="match status" value="1"/>
</dbReference>
<name>Q0RWP6_RHOJR</name>
<dbReference type="PANTHER" id="PTHR33418:SF1">
    <property type="entry name" value="HELICASE-ASSOCIATED DOMAIN-CONTAINING PROTEIN"/>
    <property type="match status" value="1"/>
</dbReference>
<dbReference type="KEGG" id="rha:RHA1_ro10097"/>
<organism evidence="3 4">
    <name type="scientific">Rhodococcus jostii (strain RHA1)</name>
    <dbReference type="NCBI Taxonomy" id="101510"/>
    <lineage>
        <taxon>Bacteria</taxon>
        <taxon>Bacillati</taxon>
        <taxon>Actinomycetota</taxon>
        <taxon>Actinomycetes</taxon>
        <taxon>Mycobacteriales</taxon>
        <taxon>Nocardiaceae</taxon>
        <taxon>Rhodococcus</taxon>
    </lineage>
</organism>
<feature type="region of interest" description="Disordered" evidence="1">
    <location>
        <begin position="157"/>
        <end position="179"/>
    </location>
</feature>
<dbReference type="AlphaFoldDB" id="Q0RWP6"/>
<dbReference type="Proteomes" id="UP000008710">
    <property type="component" value="Plasmid pRHL2"/>
</dbReference>
<gene>
    <name evidence="3" type="ordered locus">RHA1_ro10097</name>
</gene>